<dbReference type="EMBL" id="AP019834">
    <property type="protein sequence ID" value="BBM48682.1"/>
    <property type="molecule type" value="Genomic_DNA"/>
</dbReference>
<evidence type="ECO:0000313" key="2">
    <source>
        <dbReference type="Proteomes" id="UP000321397"/>
    </source>
</evidence>
<reference evidence="1 2" key="1">
    <citation type="submission" date="2019-07" db="EMBL/GenBank/DDBJ databases">
        <title>Complete Genome Sequence of Leptotrichia wadei Strain JMUB3933.</title>
        <authorList>
            <person name="Watanabe S."/>
            <person name="Cui L."/>
        </authorList>
    </citation>
    <scope>NUCLEOTIDE SEQUENCE [LARGE SCALE GENOMIC DNA]</scope>
    <source>
        <strain evidence="1 2">JMUB3933</strain>
    </source>
</reference>
<dbReference type="Proteomes" id="UP000321397">
    <property type="component" value="Chromosome"/>
</dbReference>
<gene>
    <name evidence="1" type="ORF">JMUB3933_2208</name>
</gene>
<dbReference type="AlphaFoldDB" id="A0A510KAJ9"/>
<proteinExistence type="predicted"/>
<evidence type="ECO:0000313" key="1">
    <source>
        <dbReference type="EMBL" id="BBM48682.1"/>
    </source>
</evidence>
<accession>A0A510KAJ9</accession>
<protein>
    <recommendedName>
        <fullName evidence="3">Abortive infection protein AbiGI family protein</fullName>
    </recommendedName>
</protein>
<dbReference type="RefSeq" id="WP_197734646.1">
    <property type="nucleotide sequence ID" value="NZ_AP019834.1"/>
</dbReference>
<sequence>MEIRKRELLIRKIKENNGIITTKEVMNHGIHKDVLKELTIKKELEKIANGLYALPSENIDEYLYFSYRIPKGIFSHETAAYLQGLSTRMPLVYVMTVKVGDNVSRVKSARDNIIFKYVKKDYYDIGKITITSPFGREISAYDKGRTILDIIKDKDRIDVQVFSEVIKSYFASKEKNLLKLSKYAIMINMEYALKQYSEVLLRKHRNK</sequence>
<organism evidence="1 2">
    <name type="scientific">Leptotrichia wadei</name>
    <dbReference type="NCBI Taxonomy" id="157687"/>
    <lineage>
        <taxon>Bacteria</taxon>
        <taxon>Fusobacteriati</taxon>
        <taxon>Fusobacteriota</taxon>
        <taxon>Fusobacteriia</taxon>
        <taxon>Fusobacteriales</taxon>
        <taxon>Leptotrichiaceae</taxon>
        <taxon>Leptotrichia</taxon>
    </lineage>
</organism>
<evidence type="ECO:0008006" key="3">
    <source>
        <dbReference type="Google" id="ProtNLM"/>
    </source>
</evidence>
<name>A0A510KAJ9_9FUSO</name>